<feature type="compositionally biased region" description="Pro residues" evidence="11">
    <location>
        <begin position="16"/>
        <end position="25"/>
    </location>
</feature>
<gene>
    <name evidence="15" type="ORF">BZA70DRAFT_259793</name>
</gene>
<evidence type="ECO:0000256" key="1">
    <source>
        <dbReference type="ARBA" id="ARBA00008874"/>
    </source>
</evidence>
<evidence type="ECO:0000256" key="5">
    <source>
        <dbReference type="ARBA" id="ARBA00022741"/>
    </source>
</evidence>
<sequence>MSSSLYSTHNAFLNPGPAPAPPLSRPPLASKTSATNIQQVTPIVTRLFQNDLPPGFSGLKGSIVKQGWLSVKEDGLRSFMWTKKYVILRSASLDLHKNESSSPTSSVPLSSITTVGRIDIKPYCFEVVRTSGSKSMFFACKSDVDLYSWMDEIYSRCPLMGVSSPTNFTHKVHVGFDPSSGGFTGLPETWAKLLNASAITQEDYVKNPQAVIEALEFYSDNLKQSDEYNLSSPSSTGSSPTSSPSYLPRSQQQQQQQQQSPYALSHVQFATGRIAPVPPSQSYAGSSSVPTTPTSAALPTSNGKSSAAAVSAAVAAPPMMRSKTANPSMPSPIVSNPVRPAPPPPGSRAKATAIQPQAPPDQQPPITFNAARAAPAAPRTRENRTPSPTEKVALSSAQRQLQQQQQVREQEERYHAHVAKLKQQAQQRQQLHKQHEQQQQHRQQLIEQQQQQQQHELSMQRQAAQENSRTKPSAAIASPITAAPKTTNPALTAARQAAQHQQRQHQHQHQQQPQQQLTPVAQDKERRVSTMNENEIMKKLRSVVSYGDPAQLYEKKHKVGQGASGSVYVASPRAGSGIISAKFSKVAIKQMNLENQPRKELIVTEILVMKESQHPNIVNFLDAYLREPADLWVVMEYMEGGALTDIIDNNTLNEAQIATICFETCKGLQHLHHKNIIHRDIKSDNVLLDTQGHVKITDFGFCAKLTDQKNKRATMVGTPYWMAPEVVKQKEYGAKVDIWSLGIMTIEMIESEPPYLNEEPLKALYLIATNGTPTLKRPDKLSREIKSFLSVCLCVDVSSRASADELLNHEFMKKGCSLQSLAVLMQNSQQQQQQQR</sequence>
<organism evidence="15 16">
    <name type="scientific">Myxozyma melibiosi</name>
    <dbReference type="NCBI Taxonomy" id="54550"/>
    <lineage>
        <taxon>Eukaryota</taxon>
        <taxon>Fungi</taxon>
        <taxon>Dikarya</taxon>
        <taxon>Ascomycota</taxon>
        <taxon>Saccharomycotina</taxon>
        <taxon>Lipomycetes</taxon>
        <taxon>Lipomycetales</taxon>
        <taxon>Lipomycetaceae</taxon>
        <taxon>Myxozyma</taxon>
    </lineage>
</organism>
<keyword evidence="4" id="KW-0808">Transferase</keyword>
<dbReference type="Gene3D" id="3.90.810.10">
    <property type="entry name" value="CRIB domain"/>
    <property type="match status" value="1"/>
</dbReference>
<feature type="domain" description="CRIB" evidence="14">
    <location>
        <begin position="162"/>
        <end position="175"/>
    </location>
</feature>
<dbReference type="PROSITE" id="PS00107">
    <property type="entry name" value="PROTEIN_KINASE_ATP"/>
    <property type="match status" value="1"/>
</dbReference>
<dbReference type="PROSITE" id="PS50003">
    <property type="entry name" value="PH_DOMAIN"/>
    <property type="match status" value="1"/>
</dbReference>
<dbReference type="SMART" id="SM00233">
    <property type="entry name" value="PH"/>
    <property type="match status" value="1"/>
</dbReference>
<comment type="caution">
    <text evidence="15">The sequence shown here is derived from an EMBL/GenBank/DDBJ whole genome shotgun (WGS) entry which is preliminary data.</text>
</comment>
<dbReference type="InterPro" id="IPR011009">
    <property type="entry name" value="Kinase-like_dom_sf"/>
</dbReference>
<comment type="catalytic activity">
    <reaction evidence="9">
        <text>L-seryl-[protein] + ATP = O-phospho-L-seryl-[protein] + ADP + H(+)</text>
        <dbReference type="Rhea" id="RHEA:17989"/>
        <dbReference type="Rhea" id="RHEA-COMP:9863"/>
        <dbReference type="Rhea" id="RHEA-COMP:11604"/>
        <dbReference type="ChEBI" id="CHEBI:15378"/>
        <dbReference type="ChEBI" id="CHEBI:29999"/>
        <dbReference type="ChEBI" id="CHEBI:30616"/>
        <dbReference type="ChEBI" id="CHEBI:83421"/>
        <dbReference type="ChEBI" id="CHEBI:456216"/>
        <dbReference type="EC" id="2.7.11.1"/>
    </reaction>
</comment>
<dbReference type="SMART" id="SM00285">
    <property type="entry name" value="PBD"/>
    <property type="match status" value="1"/>
</dbReference>
<dbReference type="InterPro" id="IPR008271">
    <property type="entry name" value="Ser/Thr_kinase_AS"/>
</dbReference>
<dbReference type="SUPFAM" id="SSF50729">
    <property type="entry name" value="PH domain-like"/>
    <property type="match status" value="1"/>
</dbReference>
<dbReference type="Pfam" id="PF00786">
    <property type="entry name" value="PBD"/>
    <property type="match status" value="1"/>
</dbReference>
<feature type="domain" description="PH" evidence="12">
    <location>
        <begin position="62"/>
        <end position="158"/>
    </location>
</feature>
<dbReference type="InterPro" id="IPR000719">
    <property type="entry name" value="Prot_kinase_dom"/>
</dbReference>
<dbReference type="InterPro" id="IPR011993">
    <property type="entry name" value="PH-like_dom_sf"/>
</dbReference>
<evidence type="ECO:0000256" key="8">
    <source>
        <dbReference type="ARBA" id="ARBA00047899"/>
    </source>
</evidence>
<comment type="catalytic activity">
    <reaction evidence="8">
        <text>L-threonyl-[protein] + ATP = O-phospho-L-threonyl-[protein] + ADP + H(+)</text>
        <dbReference type="Rhea" id="RHEA:46608"/>
        <dbReference type="Rhea" id="RHEA-COMP:11060"/>
        <dbReference type="Rhea" id="RHEA-COMP:11605"/>
        <dbReference type="ChEBI" id="CHEBI:15378"/>
        <dbReference type="ChEBI" id="CHEBI:30013"/>
        <dbReference type="ChEBI" id="CHEBI:30616"/>
        <dbReference type="ChEBI" id="CHEBI:61977"/>
        <dbReference type="ChEBI" id="CHEBI:456216"/>
        <dbReference type="EC" id="2.7.11.1"/>
    </reaction>
</comment>
<feature type="domain" description="Protein kinase" evidence="13">
    <location>
        <begin position="553"/>
        <end position="812"/>
    </location>
</feature>
<dbReference type="CDD" id="cd06614">
    <property type="entry name" value="STKc_PAK"/>
    <property type="match status" value="1"/>
</dbReference>
<evidence type="ECO:0000256" key="6">
    <source>
        <dbReference type="ARBA" id="ARBA00022777"/>
    </source>
</evidence>
<dbReference type="InterPro" id="IPR051931">
    <property type="entry name" value="PAK3-like"/>
</dbReference>
<keyword evidence="7 10" id="KW-0067">ATP-binding</keyword>
<dbReference type="Pfam" id="PF00169">
    <property type="entry name" value="PH"/>
    <property type="match status" value="1"/>
</dbReference>
<feature type="compositionally biased region" description="Low complexity" evidence="11">
    <location>
        <begin position="471"/>
        <end position="501"/>
    </location>
</feature>
<dbReference type="Pfam" id="PF00069">
    <property type="entry name" value="Pkinase"/>
    <property type="match status" value="1"/>
</dbReference>
<dbReference type="CDD" id="cd13279">
    <property type="entry name" value="PH_Cla4_Ste20"/>
    <property type="match status" value="1"/>
</dbReference>
<feature type="region of interest" description="Disordered" evidence="11">
    <location>
        <begin position="320"/>
        <end position="527"/>
    </location>
</feature>
<dbReference type="RefSeq" id="XP_064766509.1">
    <property type="nucleotide sequence ID" value="XM_064910867.1"/>
</dbReference>
<keyword evidence="16" id="KW-1185">Reference proteome</keyword>
<dbReference type="Proteomes" id="UP001498771">
    <property type="component" value="Unassembled WGS sequence"/>
</dbReference>
<dbReference type="SUPFAM" id="SSF56112">
    <property type="entry name" value="Protein kinase-like (PK-like)"/>
    <property type="match status" value="1"/>
</dbReference>
<evidence type="ECO:0000256" key="2">
    <source>
        <dbReference type="ARBA" id="ARBA00012513"/>
    </source>
</evidence>
<dbReference type="Gene3D" id="1.10.510.10">
    <property type="entry name" value="Transferase(Phosphotransferase) domain 1"/>
    <property type="match status" value="1"/>
</dbReference>
<dbReference type="InterPro" id="IPR036936">
    <property type="entry name" value="CRIB_dom_sf"/>
</dbReference>
<evidence type="ECO:0000256" key="4">
    <source>
        <dbReference type="ARBA" id="ARBA00022679"/>
    </source>
</evidence>
<accession>A0ABR1F0X1</accession>
<feature type="compositionally biased region" description="Low complexity" evidence="11">
    <location>
        <begin position="231"/>
        <end position="259"/>
    </location>
</feature>
<dbReference type="PROSITE" id="PS50108">
    <property type="entry name" value="CRIB"/>
    <property type="match status" value="1"/>
</dbReference>
<feature type="region of interest" description="Disordered" evidence="11">
    <location>
        <begin position="226"/>
        <end position="263"/>
    </location>
</feature>
<dbReference type="GeneID" id="90036379"/>
<proteinExistence type="inferred from homology"/>
<evidence type="ECO:0000259" key="12">
    <source>
        <dbReference type="PROSITE" id="PS50003"/>
    </source>
</evidence>
<name>A0ABR1F0X1_9ASCO</name>
<evidence type="ECO:0000259" key="13">
    <source>
        <dbReference type="PROSITE" id="PS50011"/>
    </source>
</evidence>
<feature type="compositionally biased region" description="Low complexity" evidence="11">
    <location>
        <begin position="392"/>
        <end position="407"/>
    </location>
</feature>
<evidence type="ECO:0000259" key="14">
    <source>
        <dbReference type="PROSITE" id="PS50108"/>
    </source>
</evidence>
<dbReference type="CDD" id="cd01093">
    <property type="entry name" value="CRIB_PAK_like"/>
    <property type="match status" value="1"/>
</dbReference>
<dbReference type="PANTHER" id="PTHR45832:SF22">
    <property type="entry name" value="SERINE_THREONINE-PROTEIN KINASE SAMKA-RELATED"/>
    <property type="match status" value="1"/>
</dbReference>
<evidence type="ECO:0000256" key="3">
    <source>
        <dbReference type="ARBA" id="ARBA00022527"/>
    </source>
</evidence>
<keyword evidence="3" id="KW-0723">Serine/threonine-protein kinase</keyword>
<dbReference type="PROSITE" id="PS50011">
    <property type="entry name" value="PROTEIN_KINASE_DOM"/>
    <property type="match status" value="1"/>
</dbReference>
<dbReference type="Gene3D" id="2.30.29.30">
    <property type="entry name" value="Pleckstrin-homology domain (PH domain)/Phosphotyrosine-binding domain (PTB)"/>
    <property type="match status" value="1"/>
</dbReference>
<dbReference type="InterPro" id="IPR033923">
    <property type="entry name" value="PAK_BD"/>
</dbReference>
<dbReference type="InterPro" id="IPR001849">
    <property type="entry name" value="PH_domain"/>
</dbReference>
<feature type="region of interest" description="Disordered" evidence="11">
    <location>
        <begin position="15"/>
        <end position="34"/>
    </location>
</feature>
<evidence type="ECO:0000313" key="15">
    <source>
        <dbReference type="EMBL" id="KAK7203476.1"/>
    </source>
</evidence>
<feature type="compositionally biased region" description="Low complexity" evidence="11">
    <location>
        <begin position="284"/>
        <end position="303"/>
    </location>
</feature>
<dbReference type="EMBL" id="JBBJBU010000011">
    <property type="protein sequence ID" value="KAK7203476.1"/>
    <property type="molecule type" value="Genomic_DNA"/>
</dbReference>
<comment type="similarity">
    <text evidence="1">Belongs to the protein kinase superfamily. STE Ser/Thr protein kinase family. STE20 subfamily.</text>
</comment>
<protein>
    <recommendedName>
        <fullName evidence="2">non-specific serine/threonine protein kinase</fullName>
        <ecNumber evidence="2">2.7.11.1</ecNumber>
    </recommendedName>
</protein>
<dbReference type="SMART" id="SM00220">
    <property type="entry name" value="S_TKc"/>
    <property type="match status" value="1"/>
</dbReference>
<feature type="region of interest" description="Disordered" evidence="11">
    <location>
        <begin position="275"/>
        <end position="303"/>
    </location>
</feature>
<reference evidence="15 16" key="1">
    <citation type="submission" date="2024-03" db="EMBL/GenBank/DDBJ databases">
        <title>Genome-scale model development and genomic sequencing of the oleaginous clade Lipomyces.</title>
        <authorList>
            <consortium name="Lawrence Berkeley National Laboratory"/>
            <person name="Czajka J.J."/>
            <person name="Han Y."/>
            <person name="Kim J."/>
            <person name="Mondo S.J."/>
            <person name="Hofstad B.A."/>
            <person name="Robles A."/>
            <person name="Haridas S."/>
            <person name="Riley R."/>
            <person name="LaButti K."/>
            <person name="Pangilinan J."/>
            <person name="Andreopoulos W."/>
            <person name="Lipzen A."/>
            <person name="Yan J."/>
            <person name="Wang M."/>
            <person name="Ng V."/>
            <person name="Grigoriev I.V."/>
            <person name="Spatafora J.W."/>
            <person name="Magnuson J.K."/>
            <person name="Baker S.E."/>
            <person name="Pomraning K.R."/>
        </authorList>
    </citation>
    <scope>NUCLEOTIDE SEQUENCE [LARGE SCALE GENOMIC DNA]</scope>
    <source>
        <strain evidence="15 16">Phaff 52-87</strain>
    </source>
</reference>
<dbReference type="InterPro" id="IPR000095">
    <property type="entry name" value="CRIB_dom"/>
</dbReference>
<evidence type="ECO:0000256" key="7">
    <source>
        <dbReference type="ARBA" id="ARBA00022840"/>
    </source>
</evidence>
<feature type="binding site" evidence="10">
    <location>
        <position position="589"/>
    </location>
    <ligand>
        <name>ATP</name>
        <dbReference type="ChEBI" id="CHEBI:30616"/>
    </ligand>
</feature>
<dbReference type="PANTHER" id="PTHR45832">
    <property type="entry name" value="SERINE/THREONINE-PROTEIN KINASE SAMKA-RELATED-RELATED"/>
    <property type="match status" value="1"/>
</dbReference>
<evidence type="ECO:0000256" key="10">
    <source>
        <dbReference type="PROSITE-ProRule" id="PRU10141"/>
    </source>
</evidence>
<evidence type="ECO:0000256" key="11">
    <source>
        <dbReference type="SAM" id="MobiDB-lite"/>
    </source>
</evidence>
<feature type="compositionally biased region" description="Low complexity" evidence="11">
    <location>
        <begin position="440"/>
        <end position="462"/>
    </location>
</feature>
<dbReference type="InterPro" id="IPR017441">
    <property type="entry name" value="Protein_kinase_ATP_BS"/>
</dbReference>
<dbReference type="Gene3D" id="3.30.200.20">
    <property type="entry name" value="Phosphorylase Kinase, domain 1"/>
    <property type="match status" value="1"/>
</dbReference>
<keyword evidence="5 10" id="KW-0547">Nucleotide-binding</keyword>
<evidence type="ECO:0000256" key="9">
    <source>
        <dbReference type="ARBA" id="ARBA00048679"/>
    </source>
</evidence>
<dbReference type="EC" id="2.7.11.1" evidence="2"/>
<evidence type="ECO:0000313" key="16">
    <source>
        <dbReference type="Proteomes" id="UP001498771"/>
    </source>
</evidence>
<dbReference type="PROSITE" id="PS00108">
    <property type="entry name" value="PROTEIN_KINASE_ST"/>
    <property type="match status" value="1"/>
</dbReference>
<keyword evidence="6" id="KW-0418">Kinase</keyword>